<evidence type="ECO:0000256" key="5">
    <source>
        <dbReference type="ARBA" id="ARBA00023136"/>
    </source>
</evidence>
<evidence type="ECO:0000313" key="10">
    <source>
        <dbReference type="Proteomes" id="UP000245166"/>
    </source>
</evidence>
<sequence length="564" mass="58904">MDEREPGRGRGSRHGEQRHRGRGAGLVDPGQAHILPRLHTGERRRAEQRRRILPRAGTHRGHRGGRRRDVRPRGLRGLEVQRGVTTSPLARRRTGRPTTPPGPAVRAPQLSRAVAWSLGSGTILQPLNSSVIAVALVPIAASFGSSSAIPWIVSGLYIATAVMSPTAGRLADVFGARRMYLIGLVVVTVAAVAGPFVPTAGWLVADRVLLGIGTAMHFPASMAIIRDLAARREQSPTNAIGVIALCGQTMAALGPTLGGLLVAVFGWHGVFLINVPVALVAIVLVLRTVPASVAPPRESGVRAALRLIDPVGAALLIGTLVTLMIGLLSLGDSPRWLLLGAALPLGSALVLWELRVAHPFVDVRAIARTPALAQVYGRTFLTFVAFYCVFYGLPQWLQTDGGYDTAATGLLVLPVFAAGVLGTLVATRLARRSRPRVLLVVGSAALAAGGTVLALTVREDGPVILVVLSALLLGIPTGFNNLGNQLDLHVHAAASGSGAAAGMYRTAQYVGACLSTVVVARAFDLPLEAGGIDALGVVVGGVGTLLLLTSVVALVRTRHRKARA</sequence>
<dbReference type="SUPFAM" id="SSF103473">
    <property type="entry name" value="MFS general substrate transporter"/>
    <property type="match status" value="1"/>
</dbReference>
<dbReference type="Gene3D" id="1.20.1250.20">
    <property type="entry name" value="MFS general substrate transporter like domains"/>
    <property type="match status" value="1"/>
</dbReference>
<dbReference type="InterPro" id="IPR020846">
    <property type="entry name" value="MFS_dom"/>
</dbReference>
<evidence type="ECO:0000256" key="4">
    <source>
        <dbReference type="ARBA" id="ARBA00022989"/>
    </source>
</evidence>
<gene>
    <name evidence="9" type="ORF">C8046_03740</name>
</gene>
<evidence type="ECO:0000256" key="2">
    <source>
        <dbReference type="ARBA" id="ARBA00022448"/>
    </source>
</evidence>
<reference evidence="9 10" key="1">
    <citation type="submission" date="2018-03" db="EMBL/GenBank/DDBJ databases">
        <title>Genome assembly of novel Miniimonas species PCH200.</title>
        <authorList>
            <person name="Thakur V."/>
            <person name="Kumar V."/>
            <person name="Singh D."/>
        </authorList>
    </citation>
    <scope>NUCLEOTIDE SEQUENCE [LARGE SCALE GENOMIC DNA]</scope>
    <source>
        <strain evidence="9 10">PCH200</strain>
    </source>
</reference>
<dbReference type="InterPro" id="IPR011701">
    <property type="entry name" value="MFS"/>
</dbReference>
<proteinExistence type="predicted"/>
<feature type="transmembrane region" description="Helical" evidence="7">
    <location>
        <begin position="148"/>
        <end position="167"/>
    </location>
</feature>
<feature type="transmembrane region" description="Helical" evidence="7">
    <location>
        <begin position="375"/>
        <end position="393"/>
    </location>
</feature>
<dbReference type="PROSITE" id="PS50850">
    <property type="entry name" value="MFS"/>
    <property type="match status" value="1"/>
</dbReference>
<dbReference type="AlphaFoldDB" id="A0A2U1ZSH2"/>
<feature type="transmembrane region" description="Helical" evidence="7">
    <location>
        <begin position="179"/>
        <end position="202"/>
    </location>
</feature>
<evidence type="ECO:0000256" key="1">
    <source>
        <dbReference type="ARBA" id="ARBA00004651"/>
    </source>
</evidence>
<dbReference type="PANTHER" id="PTHR42718:SF9">
    <property type="entry name" value="MAJOR FACILITATOR SUPERFAMILY MULTIDRUG TRANSPORTER MFSC"/>
    <property type="match status" value="1"/>
</dbReference>
<dbReference type="EMBL" id="PYHR01000002">
    <property type="protein sequence ID" value="PWD49926.1"/>
    <property type="molecule type" value="Genomic_DNA"/>
</dbReference>
<feature type="transmembrane region" description="Helical" evidence="7">
    <location>
        <begin position="336"/>
        <end position="354"/>
    </location>
</feature>
<evidence type="ECO:0000313" key="9">
    <source>
        <dbReference type="EMBL" id="PWD49926.1"/>
    </source>
</evidence>
<dbReference type="InterPro" id="IPR036259">
    <property type="entry name" value="MFS_trans_sf"/>
</dbReference>
<feature type="transmembrane region" description="Helical" evidence="7">
    <location>
        <begin position="437"/>
        <end position="457"/>
    </location>
</feature>
<keyword evidence="5 7" id="KW-0472">Membrane</keyword>
<name>A0A2U1ZSH2_9MICO</name>
<accession>A0A2U1ZSH2</accession>
<keyword evidence="10" id="KW-1185">Reference proteome</keyword>
<evidence type="ECO:0000256" key="6">
    <source>
        <dbReference type="SAM" id="MobiDB-lite"/>
    </source>
</evidence>
<feature type="transmembrane region" description="Helical" evidence="7">
    <location>
        <begin position="463"/>
        <end position="482"/>
    </location>
</feature>
<comment type="caution">
    <text evidence="9">The sequence shown here is derived from an EMBL/GenBank/DDBJ whole genome shotgun (WGS) entry which is preliminary data.</text>
</comment>
<evidence type="ECO:0000256" key="7">
    <source>
        <dbReference type="SAM" id="Phobius"/>
    </source>
</evidence>
<feature type="compositionally biased region" description="Basic residues" evidence="6">
    <location>
        <begin position="10"/>
        <end position="22"/>
    </location>
</feature>
<feature type="transmembrane region" description="Helical" evidence="7">
    <location>
        <begin position="307"/>
        <end position="330"/>
    </location>
</feature>
<feature type="transmembrane region" description="Helical" evidence="7">
    <location>
        <begin position="405"/>
        <end position="425"/>
    </location>
</feature>
<dbReference type="GO" id="GO:0022857">
    <property type="term" value="F:transmembrane transporter activity"/>
    <property type="evidence" value="ECO:0007669"/>
    <property type="project" value="InterPro"/>
</dbReference>
<evidence type="ECO:0000259" key="8">
    <source>
        <dbReference type="PROSITE" id="PS50850"/>
    </source>
</evidence>
<dbReference type="Pfam" id="PF07690">
    <property type="entry name" value="MFS_1"/>
    <property type="match status" value="1"/>
</dbReference>
<feature type="transmembrane region" description="Helical" evidence="7">
    <location>
        <begin position="237"/>
        <end position="254"/>
    </location>
</feature>
<evidence type="ECO:0000256" key="3">
    <source>
        <dbReference type="ARBA" id="ARBA00022692"/>
    </source>
</evidence>
<feature type="domain" description="Major facilitator superfamily (MFS) profile" evidence="8">
    <location>
        <begin position="114"/>
        <end position="558"/>
    </location>
</feature>
<dbReference type="CDD" id="cd17321">
    <property type="entry name" value="MFS_MMR_MDR_like"/>
    <property type="match status" value="1"/>
</dbReference>
<keyword evidence="2" id="KW-0813">Transport</keyword>
<feature type="region of interest" description="Disordered" evidence="6">
    <location>
        <begin position="1"/>
        <end position="107"/>
    </location>
</feature>
<dbReference type="GO" id="GO:0005886">
    <property type="term" value="C:plasma membrane"/>
    <property type="evidence" value="ECO:0007669"/>
    <property type="project" value="UniProtKB-SubCell"/>
</dbReference>
<feature type="transmembrane region" description="Helical" evidence="7">
    <location>
        <begin position="535"/>
        <end position="555"/>
    </location>
</feature>
<feature type="compositionally biased region" description="Basic residues" evidence="6">
    <location>
        <begin position="46"/>
        <end position="74"/>
    </location>
</feature>
<feature type="transmembrane region" description="Helical" evidence="7">
    <location>
        <begin position="208"/>
        <end position="225"/>
    </location>
</feature>
<organism evidence="9 10">
    <name type="scientific">Serinibacter arcticus</name>
    <dbReference type="NCBI Taxonomy" id="1655435"/>
    <lineage>
        <taxon>Bacteria</taxon>
        <taxon>Bacillati</taxon>
        <taxon>Actinomycetota</taxon>
        <taxon>Actinomycetes</taxon>
        <taxon>Micrococcales</taxon>
        <taxon>Beutenbergiaceae</taxon>
        <taxon>Serinibacter</taxon>
    </lineage>
</organism>
<dbReference type="PANTHER" id="PTHR42718">
    <property type="entry name" value="MAJOR FACILITATOR SUPERFAMILY MULTIDRUG TRANSPORTER MFSC"/>
    <property type="match status" value="1"/>
</dbReference>
<dbReference type="Gene3D" id="1.20.1720.10">
    <property type="entry name" value="Multidrug resistance protein D"/>
    <property type="match status" value="1"/>
</dbReference>
<feature type="transmembrane region" description="Helical" evidence="7">
    <location>
        <begin position="503"/>
        <end position="523"/>
    </location>
</feature>
<feature type="transmembrane region" description="Helical" evidence="7">
    <location>
        <begin position="113"/>
        <end position="136"/>
    </location>
</feature>
<keyword evidence="3 7" id="KW-0812">Transmembrane</keyword>
<comment type="subcellular location">
    <subcellularLocation>
        <location evidence="1">Cell membrane</location>
        <topology evidence="1">Multi-pass membrane protein</topology>
    </subcellularLocation>
</comment>
<keyword evidence="4 7" id="KW-1133">Transmembrane helix</keyword>
<feature type="transmembrane region" description="Helical" evidence="7">
    <location>
        <begin position="260"/>
        <end position="286"/>
    </location>
</feature>
<protein>
    <submittedName>
        <fullName evidence="9">MFS transporter</fullName>
    </submittedName>
</protein>
<dbReference type="Proteomes" id="UP000245166">
    <property type="component" value="Unassembled WGS sequence"/>
</dbReference>